<sequence length="53" mass="5431">MTGLPVPVRGVAGRYAGLAALAAAGLGEPPEDRGRQIRVDWPGKPRPKPASGL</sequence>
<evidence type="ECO:0000313" key="3">
    <source>
        <dbReference type="Proteomes" id="UP001057738"/>
    </source>
</evidence>
<gene>
    <name evidence="2" type="ORF">NRK68_23710</name>
</gene>
<dbReference type="Proteomes" id="UP001057738">
    <property type="component" value="Chromosome"/>
</dbReference>
<keyword evidence="3" id="KW-1185">Reference proteome</keyword>
<feature type="compositionally biased region" description="Basic and acidic residues" evidence="1">
    <location>
        <begin position="30"/>
        <end position="43"/>
    </location>
</feature>
<name>A0ABY5Q2V4_9ACTN</name>
<feature type="region of interest" description="Disordered" evidence="1">
    <location>
        <begin position="26"/>
        <end position="53"/>
    </location>
</feature>
<dbReference type="GeneID" id="95576520"/>
<evidence type="ECO:0000256" key="1">
    <source>
        <dbReference type="SAM" id="MobiDB-lite"/>
    </source>
</evidence>
<dbReference type="RefSeq" id="WP_183067374.1">
    <property type="nucleotide sequence ID" value="NZ_CP102514.1"/>
</dbReference>
<organism evidence="2 3">
    <name type="scientific">Streptomyces yangpuensis</name>
    <dbReference type="NCBI Taxonomy" id="1648182"/>
    <lineage>
        <taxon>Bacteria</taxon>
        <taxon>Bacillati</taxon>
        <taxon>Actinomycetota</taxon>
        <taxon>Actinomycetes</taxon>
        <taxon>Kitasatosporales</taxon>
        <taxon>Streptomycetaceae</taxon>
        <taxon>Streptomyces</taxon>
    </lineage>
</organism>
<proteinExistence type="predicted"/>
<protein>
    <submittedName>
        <fullName evidence="2">Uncharacterized protein</fullName>
    </submittedName>
</protein>
<evidence type="ECO:0000313" key="2">
    <source>
        <dbReference type="EMBL" id="UUY49970.1"/>
    </source>
</evidence>
<reference evidence="2" key="1">
    <citation type="submission" date="2022-08" db="EMBL/GenBank/DDBJ databases">
        <authorList>
            <person name="Tian L."/>
        </authorList>
    </citation>
    <scope>NUCLEOTIDE SEQUENCE</scope>
    <source>
        <strain evidence="2">CM253</strain>
    </source>
</reference>
<accession>A0ABY5Q2V4</accession>
<dbReference type="EMBL" id="CP102514">
    <property type="protein sequence ID" value="UUY49970.1"/>
    <property type="molecule type" value="Genomic_DNA"/>
</dbReference>